<organism evidence="1 2">
    <name type="scientific">Thalassiosira oceanica</name>
    <name type="common">Marine diatom</name>
    <dbReference type="NCBI Taxonomy" id="159749"/>
    <lineage>
        <taxon>Eukaryota</taxon>
        <taxon>Sar</taxon>
        <taxon>Stramenopiles</taxon>
        <taxon>Ochrophyta</taxon>
        <taxon>Bacillariophyta</taxon>
        <taxon>Coscinodiscophyceae</taxon>
        <taxon>Thalassiosirophycidae</taxon>
        <taxon>Thalassiosirales</taxon>
        <taxon>Thalassiosiraceae</taxon>
        <taxon>Thalassiosira</taxon>
    </lineage>
</organism>
<reference evidence="1 2" key="1">
    <citation type="journal article" date="2012" name="Genome Biol.">
        <title>Genome and low-iron response of an oceanic diatom adapted to chronic iron limitation.</title>
        <authorList>
            <person name="Lommer M."/>
            <person name="Specht M."/>
            <person name="Roy A.S."/>
            <person name="Kraemer L."/>
            <person name="Andreson R."/>
            <person name="Gutowska M.A."/>
            <person name="Wolf J."/>
            <person name="Bergner S.V."/>
            <person name="Schilhabel M.B."/>
            <person name="Klostermeier U.C."/>
            <person name="Beiko R.G."/>
            <person name="Rosenstiel P."/>
            <person name="Hippler M."/>
            <person name="Laroche J."/>
        </authorList>
    </citation>
    <scope>NUCLEOTIDE SEQUENCE [LARGE SCALE GENOMIC DNA]</scope>
    <source>
        <strain evidence="1 2">CCMP1005</strain>
    </source>
</reference>
<protein>
    <submittedName>
        <fullName evidence="1">Uncharacterized protein</fullName>
    </submittedName>
</protein>
<evidence type="ECO:0000313" key="2">
    <source>
        <dbReference type="Proteomes" id="UP000266841"/>
    </source>
</evidence>
<comment type="caution">
    <text evidence="1">The sequence shown here is derived from an EMBL/GenBank/DDBJ whole genome shotgun (WGS) entry which is preliminary data.</text>
</comment>
<dbReference type="AlphaFoldDB" id="K0SWK2"/>
<proteinExistence type="predicted"/>
<evidence type="ECO:0000313" key="1">
    <source>
        <dbReference type="EMBL" id="EJK69344.1"/>
    </source>
</evidence>
<dbReference type="EMBL" id="AGNL01010199">
    <property type="protein sequence ID" value="EJK69344.1"/>
    <property type="molecule type" value="Genomic_DNA"/>
</dbReference>
<keyword evidence="2" id="KW-1185">Reference proteome</keyword>
<dbReference type="Proteomes" id="UP000266841">
    <property type="component" value="Unassembled WGS sequence"/>
</dbReference>
<sequence>MKLNTNNQPRQVIWHQIISRPLPVSGKSVRATRITNPVMLCRARTEFLITPLRPQTLLVDIPTPQSLMTKASSTPFHYPIVLEDPYDGSKEGQM</sequence>
<accession>K0SWK2</accession>
<name>K0SWK2_THAOC</name>
<gene>
    <name evidence="1" type="ORF">THAOC_09408</name>
</gene>